<feature type="signal peptide" evidence="1">
    <location>
        <begin position="1"/>
        <end position="22"/>
    </location>
</feature>
<evidence type="ECO:0000313" key="2">
    <source>
        <dbReference type="EMBL" id="MFC3877873.1"/>
    </source>
</evidence>
<gene>
    <name evidence="2" type="ORF">ACFOSX_11610</name>
</gene>
<organism evidence="2 3">
    <name type="scientific">Winogradskyella maritima</name>
    <dbReference type="NCBI Taxonomy" id="1517766"/>
    <lineage>
        <taxon>Bacteria</taxon>
        <taxon>Pseudomonadati</taxon>
        <taxon>Bacteroidota</taxon>
        <taxon>Flavobacteriia</taxon>
        <taxon>Flavobacteriales</taxon>
        <taxon>Flavobacteriaceae</taxon>
        <taxon>Winogradskyella</taxon>
    </lineage>
</organism>
<dbReference type="Proteomes" id="UP001595812">
    <property type="component" value="Unassembled WGS sequence"/>
</dbReference>
<evidence type="ECO:0000313" key="3">
    <source>
        <dbReference type="Proteomes" id="UP001595812"/>
    </source>
</evidence>
<protein>
    <recommendedName>
        <fullName evidence="4">Outer membrane protein beta-barrel domain-containing protein</fullName>
    </recommendedName>
</protein>
<dbReference type="RefSeq" id="WP_386101128.1">
    <property type="nucleotide sequence ID" value="NZ_JBHSAT010000021.1"/>
</dbReference>
<sequence>MTTISKYIVAILLCFCVNGLIAQEKKTDTINVNVFKQEQISKLIEAKDRIKGQERDFLKVEVESINKRLDLGEISAEEAEKLKKEVAIKRAKNIEDRLAIIDTKIELIKRNPYKEILEDYDNGRLEIGLGTGGVVFDLRPNKKPPKYDIRTTNDLLFAIGFNNTISDDWSIDDSPYELAGSGFVELGWNWKTRVFKNSNFLRFKYGFSFQWNKLSIKNNQYFVQDGNTTTLEEFPTNLKEAEFRITNLVVPIHFEFGPSKKRDYTNRIRYTTDGQFKVGLGGYGGVRLGTQQKLRFDENNDRVKQKIKRNYNASNFVYGLSGYVGVGDFSLYAKYDLNSLFKDQAFDQNNISLGLRWDLD</sequence>
<evidence type="ECO:0000256" key="1">
    <source>
        <dbReference type="SAM" id="SignalP"/>
    </source>
</evidence>
<proteinExistence type="predicted"/>
<dbReference type="EMBL" id="JBHSAT010000021">
    <property type="protein sequence ID" value="MFC3877873.1"/>
    <property type="molecule type" value="Genomic_DNA"/>
</dbReference>
<name>A0ABV8AIK6_9FLAO</name>
<keyword evidence="1" id="KW-0732">Signal</keyword>
<comment type="caution">
    <text evidence="2">The sequence shown here is derived from an EMBL/GenBank/DDBJ whole genome shotgun (WGS) entry which is preliminary data.</text>
</comment>
<accession>A0ABV8AIK6</accession>
<evidence type="ECO:0008006" key="4">
    <source>
        <dbReference type="Google" id="ProtNLM"/>
    </source>
</evidence>
<reference evidence="3" key="1">
    <citation type="journal article" date="2019" name="Int. J. Syst. Evol. Microbiol.">
        <title>The Global Catalogue of Microorganisms (GCM) 10K type strain sequencing project: providing services to taxonomists for standard genome sequencing and annotation.</title>
        <authorList>
            <consortium name="The Broad Institute Genomics Platform"/>
            <consortium name="The Broad Institute Genome Sequencing Center for Infectious Disease"/>
            <person name="Wu L."/>
            <person name="Ma J."/>
        </authorList>
    </citation>
    <scope>NUCLEOTIDE SEQUENCE [LARGE SCALE GENOMIC DNA]</scope>
    <source>
        <strain evidence="3">CECT 8979</strain>
    </source>
</reference>
<keyword evidence="3" id="KW-1185">Reference proteome</keyword>
<feature type="chain" id="PRO_5045848910" description="Outer membrane protein beta-barrel domain-containing protein" evidence="1">
    <location>
        <begin position="23"/>
        <end position="360"/>
    </location>
</feature>